<evidence type="ECO:0000256" key="2">
    <source>
        <dbReference type="ARBA" id="ARBA00022679"/>
    </source>
</evidence>
<dbReference type="SUPFAM" id="SSF53756">
    <property type="entry name" value="UDP-Glycosyltransferase/glycogen phosphorylase"/>
    <property type="match status" value="1"/>
</dbReference>
<dbReference type="GO" id="GO:0008713">
    <property type="term" value="F:ADP-heptose-lipopolysaccharide heptosyltransferase activity"/>
    <property type="evidence" value="ECO:0007669"/>
    <property type="project" value="TreeGrafter"/>
</dbReference>
<keyword evidence="4" id="KW-1185">Reference proteome</keyword>
<dbReference type="CDD" id="cd03789">
    <property type="entry name" value="GT9_LPS_heptosyltransferase"/>
    <property type="match status" value="1"/>
</dbReference>
<evidence type="ECO:0000313" key="3">
    <source>
        <dbReference type="EMBL" id="SHF85435.1"/>
    </source>
</evidence>
<dbReference type="Proteomes" id="UP000184516">
    <property type="component" value="Unassembled WGS sequence"/>
</dbReference>
<accession>A0A1M5F1T0</accession>
<dbReference type="Gene3D" id="3.40.50.2000">
    <property type="entry name" value="Glycogen Phosphorylase B"/>
    <property type="match status" value="2"/>
</dbReference>
<evidence type="ECO:0000256" key="1">
    <source>
        <dbReference type="ARBA" id="ARBA00022676"/>
    </source>
</evidence>
<name>A0A1M5F1T0_9FLAO</name>
<organism evidence="3 4">
    <name type="scientific">Flavobacterium fluvii</name>
    <dbReference type="NCBI Taxonomy" id="468056"/>
    <lineage>
        <taxon>Bacteria</taxon>
        <taxon>Pseudomonadati</taxon>
        <taxon>Bacteroidota</taxon>
        <taxon>Flavobacteriia</taxon>
        <taxon>Flavobacteriales</taxon>
        <taxon>Flavobacteriaceae</taxon>
        <taxon>Flavobacterium</taxon>
    </lineage>
</organism>
<evidence type="ECO:0000313" key="4">
    <source>
        <dbReference type="Proteomes" id="UP000184516"/>
    </source>
</evidence>
<dbReference type="GO" id="GO:0005829">
    <property type="term" value="C:cytosol"/>
    <property type="evidence" value="ECO:0007669"/>
    <property type="project" value="TreeGrafter"/>
</dbReference>
<dbReference type="InterPro" id="IPR002201">
    <property type="entry name" value="Glyco_trans_9"/>
</dbReference>
<dbReference type="AlphaFoldDB" id="A0A1M5F1T0"/>
<dbReference type="GO" id="GO:0009244">
    <property type="term" value="P:lipopolysaccharide core region biosynthetic process"/>
    <property type="evidence" value="ECO:0007669"/>
    <property type="project" value="TreeGrafter"/>
</dbReference>
<dbReference type="PANTHER" id="PTHR30160:SF22">
    <property type="entry name" value="LIPOPOLYSACCHARIDE CORE BIOSYNTHESIS PROTEIN"/>
    <property type="match status" value="1"/>
</dbReference>
<reference evidence="4" key="1">
    <citation type="submission" date="2016-11" db="EMBL/GenBank/DDBJ databases">
        <authorList>
            <person name="Varghese N."/>
            <person name="Submissions S."/>
        </authorList>
    </citation>
    <scope>NUCLEOTIDE SEQUENCE [LARGE SCALE GENOMIC DNA]</scope>
    <source>
        <strain evidence="4">DSM 19978</strain>
    </source>
</reference>
<proteinExistence type="predicted"/>
<gene>
    <name evidence="3" type="ORF">SAMN05443549_101583</name>
</gene>
<dbReference type="PANTHER" id="PTHR30160">
    <property type="entry name" value="TETRAACYLDISACCHARIDE 4'-KINASE-RELATED"/>
    <property type="match status" value="1"/>
</dbReference>
<sequence length="352" mass="39240">MTNLPLFLHKKIQHIAVMRLSAMGDVAMTVPVLRAIVQQNPEVKITVVSRPFFKPFFEGISNVSFFAFDEKQRHKGFPGLLRLFQDLKVLHIDAFADLHNVLRSKVVRTLFALSGKKTASVDKGREEKAALTRAENKIFKPLTTMFERHVKVFQELGFAVDLSNPTFPVKTVLGKEISLLIGGNNQKLIGIAPFAQYDSKVYPLDLMQEVINKLAENKTHKILLFGGGKKEIELLNSLLKGKENVIVVAGQLKFQQELQLISNLDVMLSMDSGNAHIAAMLGVKVITLWGATHPFTGFSPFNQPLENALVSDRNLFPKLPTSVYGNKIVEGYEDAMRSISVENVVEKINSSI</sequence>
<keyword evidence="2 3" id="KW-0808">Transferase</keyword>
<dbReference type="InterPro" id="IPR051199">
    <property type="entry name" value="LPS_LOS_Heptosyltrfase"/>
</dbReference>
<keyword evidence="1" id="KW-0328">Glycosyltransferase</keyword>
<dbReference type="STRING" id="468056.SAMN05443549_101583"/>
<protein>
    <submittedName>
        <fullName evidence="3">ADP-heptose:LPS heptosyltransferase</fullName>
    </submittedName>
</protein>
<dbReference type="EMBL" id="FQWB01000001">
    <property type="protein sequence ID" value="SHF85435.1"/>
    <property type="molecule type" value="Genomic_DNA"/>
</dbReference>
<dbReference type="Pfam" id="PF01075">
    <property type="entry name" value="Glyco_transf_9"/>
    <property type="match status" value="1"/>
</dbReference>